<dbReference type="Pfam" id="PF13837">
    <property type="entry name" value="Myb_DNA-bind_4"/>
    <property type="match status" value="1"/>
</dbReference>
<keyword evidence="3" id="KW-1185">Reference proteome</keyword>
<dbReference type="InterPro" id="IPR044822">
    <property type="entry name" value="Myb_DNA-bind_4"/>
</dbReference>
<reference evidence="2 3" key="1">
    <citation type="submission" date="2024-05" db="EMBL/GenBank/DDBJ databases">
        <title>Genetic variation in Jamaican populations of the coffee berry borer (Hypothenemus hampei).</title>
        <authorList>
            <person name="Errbii M."/>
            <person name="Myrie A."/>
        </authorList>
    </citation>
    <scope>NUCLEOTIDE SEQUENCE [LARGE SCALE GENOMIC DNA]</scope>
    <source>
        <strain evidence="2">JA-Hopewell-2020-01-JO</strain>
        <tissue evidence="2">Whole body</tissue>
    </source>
</reference>
<evidence type="ECO:0000259" key="1">
    <source>
        <dbReference type="Pfam" id="PF13837"/>
    </source>
</evidence>
<comment type="caution">
    <text evidence="2">The sequence shown here is derived from an EMBL/GenBank/DDBJ whole genome shotgun (WGS) entry which is preliminary data.</text>
</comment>
<gene>
    <name evidence="2" type="ORF">ABEB36_014004</name>
</gene>
<organism evidence="2 3">
    <name type="scientific">Hypothenemus hampei</name>
    <name type="common">Coffee berry borer</name>
    <dbReference type="NCBI Taxonomy" id="57062"/>
    <lineage>
        <taxon>Eukaryota</taxon>
        <taxon>Metazoa</taxon>
        <taxon>Ecdysozoa</taxon>
        <taxon>Arthropoda</taxon>
        <taxon>Hexapoda</taxon>
        <taxon>Insecta</taxon>
        <taxon>Pterygota</taxon>
        <taxon>Neoptera</taxon>
        <taxon>Endopterygota</taxon>
        <taxon>Coleoptera</taxon>
        <taxon>Polyphaga</taxon>
        <taxon>Cucujiformia</taxon>
        <taxon>Curculionidae</taxon>
        <taxon>Scolytinae</taxon>
        <taxon>Hypothenemus</taxon>
    </lineage>
</organism>
<proteinExistence type="predicted"/>
<dbReference type="Proteomes" id="UP001566132">
    <property type="component" value="Unassembled WGS sequence"/>
</dbReference>
<sequence>MANSDKYIRNIWRENEVTTMLQIFNEKNITNLFDGKKNAKKKGITSKTPETIKNKWKALKTAYYKCKKYNNNSGADRTECEFYNILDEILGTRPAVLEGMHAPVDLQKKQGNSAQEVEGIKKNCF</sequence>
<feature type="domain" description="Myb/SANT-like DNA-binding" evidence="1">
    <location>
        <begin position="9"/>
        <end position="89"/>
    </location>
</feature>
<evidence type="ECO:0000313" key="2">
    <source>
        <dbReference type="EMBL" id="KAL1489059.1"/>
    </source>
</evidence>
<accession>A0ABD1E377</accession>
<dbReference type="EMBL" id="JBDJPC010000012">
    <property type="protein sequence ID" value="KAL1489059.1"/>
    <property type="molecule type" value="Genomic_DNA"/>
</dbReference>
<evidence type="ECO:0000313" key="3">
    <source>
        <dbReference type="Proteomes" id="UP001566132"/>
    </source>
</evidence>
<protein>
    <recommendedName>
        <fullName evidence="1">Myb/SANT-like DNA-binding domain-containing protein</fullName>
    </recommendedName>
</protein>
<dbReference type="AlphaFoldDB" id="A0ABD1E377"/>
<name>A0ABD1E377_HYPHA</name>